<gene>
    <name evidence="1" type="ORF">P8192_03380</name>
</gene>
<dbReference type="SUPFAM" id="SSF53254">
    <property type="entry name" value="Phosphoglycerate mutase-like"/>
    <property type="match status" value="1"/>
</dbReference>
<accession>A0ABY8H7Q3</accession>
<dbReference type="RefSeq" id="WP_270106122.1">
    <property type="nucleotide sequence ID" value="NZ_CP121252.1"/>
</dbReference>
<dbReference type="Pfam" id="PF00300">
    <property type="entry name" value="His_Phos_1"/>
    <property type="match status" value="1"/>
</dbReference>
<dbReference type="PANTHER" id="PTHR47623">
    <property type="entry name" value="OS09G0287300 PROTEIN"/>
    <property type="match status" value="1"/>
</dbReference>
<evidence type="ECO:0000313" key="1">
    <source>
        <dbReference type="EMBL" id="WFP17181.1"/>
    </source>
</evidence>
<reference evidence="1 2" key="1">
    <citation type="submission" date="2023-04" db="EMBL/GenBank/DDBJ databases">
        <title>Funneling lignin-derived compounds into biodiesel using alkali-halophilic Citricoccus sp. P2.</title>
        <authorList>
            <person name="Luo C.-B."/>
        </authorList>
    </citation>
    <scope>NUCLEOTIDE SEQUENCE [LARGE SCALE GENOMIC DNA]</scope>
    <source>
        <strain evidence="1 2">P2</strain>
    </source>
</reference>
<dbReference type="InterPro" id="IPR013078">
    <property type="entry name" value="His_Pase_superF_clade-1"/>
</dbReference>
<dbReference type="CDD" id="cd07067">
    <property type="entry name" value="HP_PGM_like"/>
    <property type="match status" value="1"/>
</dbReference>
<proteinExistence type="predicted"/>
<protein>
    <submittedName>
        <fullName evidence="1">Histidine phosphatase family protein</fullName>
    </submittedName>
</protein>
<keyword evidence="2" id="KW-1185">Reference proteome</keyword>
<dbReference type="EMBL" id="CP121252">
    <property type="protein sequence ID" value="WFP17181.1"/>
    <property type="molecule type" value="Genomic_DNA"/>
</dbReference>
<dbReference type="Gene3D" id="3.40.50.1240">
    <property type="entry name" value="Phosphoglycerate mutase-like"/>
    <property type="match status" value="1"/>
</dbReference>
<sequence length="178" mass="20047">MTTARDDLKRLIILRHAKAAWPRDVEDHDRPLATRGHRDAPHAGIWLREAGLIPDAIICSDALRTRQTCTWVCSELGEKAPTPYLEERLYHAGPSEALSVINETGDQTRTLLVIGHMPWVQELGMRIASVDSEESAVMEMAERYPTLGLQVFEIPGDWATLDGRDARMTHFTVPRHDS</sequence>
<dbReference type="PANTHER" id="PTHR47623:SF1">
    <property type="entry name" value="OS09G0287300 PROTEIN"/>
    <property type="match status" value="1"/>
</dbReference>
<dbReference type="Proteomes" id="UP001219037">
    <property type="component" value="Chromosome"/>
</dbReference>
<organism evidence="1 2">
    <name type="scientific">Citricoccus muralis</name>
    <dbReference type="NCBI Taxonomy" id="169134"/>
    <lineage>
        <taxon>Bacteria</taxon>
        <taxon>Bacillati</taxon>
        <taxon>Actinomycetota</taxon>
        <taxon>Actinomycetes</taxon>
        <taxon>Micrococcales</taxon>
        <taxon>Micrococcaceae</taxon>
        <taxon>Citricoccus</taxon>
    </lineage>
</organism>
<dbReference type="SMART" id="SM00855">
    <property type="entry name" value="PGAM"/>
    <property type="match status" value="1"/>
</dbReference>
<evidence type="ECO:0000313" key="2">
    <source>
        <dbReference type="Proteomes" id="UP001219037"/>
    </source>
</evidence>
<dbReference type="InterPro" id="IPR029033">
    <property type="entry name" value="His_PPase_superfam"/>
</dbReference>
<name>A0ABY8H7Q3_9MICC</name>